<keyword evidence="11 13" id="KW-0472">Membrane</keyword>
<evidence type="ECO:0000256" key="9">
    <source>
        <dbReference type="ARBA" id="ARBA00022989"/>
    </source>
</evidence>
<evidence type="ECO:0000256" key="12">
    <source>
        <dbReference type="PIRSR" id="PIRSR006247-1"/>
    </source>
</evidence>
<evidence type="ECO:0000256" key="8">
    <source>
        <dbReference type="ARBA" id="ARBA00022958"/>
    </source>
</evidence>
<dbReference type="PANTHER" id="PTHR32024:SF2">
    <property type="entry name" value="TRK SYSTEM POTASSIUM UPTAKE PROTEIN TRKG-RELATED"/>
    <property type="match status" value="1"/>
</dbReference>
<keyword evidence="7 13" id="KW-0812">Transmembrane</keyword>
<evidence type="ECO:0000256" key="2">
    <source>
        <dbReference type="ARBA" id="ARBA00009137"/>
    </source>
</evidence>
<comment type="similarity">
    <text evidence="2">Belongs to the TrkH potassium transport family.</text>
</comment>
<evidence type="ECO:0000256" key="4">
    <source>
        <dbReference type="ARBA" id="ARBA00022475"/>
    </source>
</evidence>
<feature type="transmembrane region" description="Helical" evidence="13">
    <location>
        <begin position="73"/>
        <end position="94"/>
    </location>
</feature>
<dbReference type="InterPro" id="IPR003445">
    <property type="entry name" value="Cat_transpt"/>
</dbReference>
<proteinExistence type="inferred from homology"/>
<feature type="transmembrane region" description="Helical" evidence="13">
    <location>
        <begin position="335"/>
        <end position="361"/>
    </location>
</feature>
<keyword evidence="9 13" id="KW-1133">Transmembrane helix</keyword>
<feature type="transmembrane region" description="Helical" evidence="13">
    <location>
        <begin position="9"/>
        <end position="30"/>
    </location>
</feature>
<organism evidence="14 15">
    <name type="scientific">Jonquetella anthropi DSM 22815</name>
    <dbReference type="NCBI Taxonomy" id="885272"/>
    <lineage>
        <taxon>Bacteria</taxon>
        <taxon>Thermotogati</taxon>
        <taxon>Synergistota</taxon>
        <taxon>Synergistia</taxon>
        <taxon>Synergistales</taxon>
        <taxon>Dethiosulfovibrionaceae</taxon>
        <taxon>Jonquetella</taxon>
    </lineage>
</organism>
<feature type="binding site" evidence="12">
    <location>
        <position position="113"/>
    </location>
    <ligand>
        <name>K(+)</name>
        <dbReference type="ChEBI" id="CHEBI:29103"/>
    </ligand>
</feature>
<evidence type="ECO:0000256" key="5">
    <source>
        <dbReference type="ARBA" id="ARBA00022519"/>
    </source>
</evidence>
<name>H0UMH5_9BACT</name>
<evidence type="ECO:0000313" key="15">
    <source>
        <dbReference type="Proteomes" id="UP000003806"/>
    </source>
</evidence>
<keyword evidence="8 12" id="KW-0630">Potassium</keyword>
<feature type="transmembrane region" description="Helical" evidence="13">
    <location>
        <begin position="458"/>
        <end position="479"/>
    </location>
</feature>
<feature type="binding site" evidence="12">
    <location>
        <position position="114"/>
    </location>
    <ligand>
        <name>K(+)</name>
        <dbReference type="ChEBI" id="CHEBI:29103"/>
    </ligand>
</feature>
<dbReference type="eggNOG" id="COG0168">
    <property type="taxonomic scope" value="Bacteria"/>
</dbReference>
<protein>
    <submittedName>
        <fullName evidence="14">Trk-type K+ transport system, membrane component</fullName>
    </submittedName>
</protein>
<dbReference type="InterPro" id="IPR004772">
    <property type="entry name" value="TrkH"/>
</dbReference>
<keyword evidence="4" id="KW-1003">Cell membrane</keyword>
<feature type="transmembrane region" description="Helical" evidence="13">
    <location>
        <begin position="239"/>
        <end position="261"/>
    </location>
</feature>
<feature type="binding site" evidence="12">
    <location>
        <position position="435"/>
    </location>
    <ligand>
        <name>K(+)</name>
        <dbReference type="ChEBI" id="CHEBI:29103"/>
    </ligand>
</feature>
<dbReference type="AlphaFoldDB" id="H0UMH5"/>
<dbReference type="RefSeq" id="WP_008523258.1">
    <property type="nucleotide sequence ID" value="NZ_CM001376.1"/>
</dbReference>
<dbReference type="EMBL" id="CM001376">
    <property type="protein sequence ID" value="EHM13678.1"/>
    <property type="molecule type" value="Genomic_DNA"/>
</dbReference>
<dbReference type="PIRSF" id="PIRSF006247">
    <property type="entry name" value="TrkH"/>
    <property type="match status" value="1"/>
</dbReference>
<evidence type="ECO:0000256" key="3">
    <source>
        <dbReference type="ARBA" id="ARBA00022448"/>
    </source>
</evidence>
<accession>H0UMH5</accession>
<keyword evidence="12" id="KW-0479">Metal-binding</keyword>
<evidence type="ECO:0000256" key="10">
    <source>
        <dbReference type="ARBA" id="ARBA00023065"/>
    </source>
</evidence>
<dbReference type="GO" id="GO:0046872">
    <property type="term" value="F:metal ion binding"/>
    <property type="evidence" value="ECO:0007669"/>
    <property type="project" value="UniProtKB-KW"/>
</dbReference>
<dbReference type="Pfam" id="PF02386">
    <property type="entry name" value="TrkH"/>
    <property type="match status" value="2"/>
</dbReference>
<evidence type="ECO:0000256" key="6">
    <source>
        <dbReference type="ARBA" id="ARBA00022538"/>
    </source>
</evidence>
<sequence length="485" mass="51462">MKNPLVLKILGWFGLVVSGTLVLPLAWALWDASADWLPILCSLAAGGVLSGLMIFVGTGLSAQKEQNINAGDAAVIVTGAWVLASALGALPYWLGGYCSYTDAFFEAMSGFTTTGASVFPLVEALPRGILFWRALTHWLGGMGIIVLGLTVLKLSGVGGMELYKAEAPTPLPEKLTPRLCQTALWLWLIYMGLTAAETAALVVCGMTPFHALCHAFSTMATGGFSTFNGSVGQLNSPAVEWVIIVFMVLAGVNFTLHFLALRGEVSCYWKDDECRLYGGILLAGGAFAAVLAMRAGFFTQWGEAFRRGLFTVVSTMTTTGFVVCNYDLWPAAAKFLLMLLICIGASAGSTGGGMKCARIIVLFRQCRRELRHSLAPYRVDVLHYGGGQLKDRDVSSIGTFFVAYVSCLGLLSLLAALLGCDATTALTSVITCLGNTGPGLGSVGPVGNYAALAGSVKWVLSFAMLLGRLEIITVALAFFSSFRRL</sequence>
<comment type="subcellular location">
    <subcellularLocation>
        <location evidence="1">Cell inner membrane</location>
        <topology evidence="1">Multi-pass membrane protein</topology>
    </subcellularLocation>
</comment>
<feature type="transmembrane region" description="Helical" evidence="13">
    <location>
        <begin position="36"/>
        <end position="61"/>
    </location>
</feature>
<feature type="transmembrane region" description="Helical" evidence="13">
    <location>
        <begin position="130"/>
        <end position="152"/>
    </location>
</feature>
<evidence type="ECO:0000256" key="1">
    <source>
        <dbReference type="ARBA" id="ARBA00004429"/>
    </source>
</evidence>
<keyword evidence="5" id="KW-0997">Cell inner membrane</keyword>
<keyword evidence="6" id="KW-0633">Potassium transport</keyword>
<reference evidence="14 15" key="1">
    <citation type="submission" date="2011-11" db="EMBL/GenBank/DDBJ databases">
        <title>The Noncontiguous Finished genome of Jonquetella anthropi DSM 22815.</title>
        <authorList>
            <consortium name="US DOE Joint Genome Institute (JGI-PGF)"/>
            <person name="Lucas S."/>
            <person name="Copeland A."/>
            <person name="Lapidus A."/>
            <person name="Glavina del Rio T."/>
            <person name="Dalin E."/>
            <person name="Tice H."/>
            <person name="Bruce D."/>
            <person name="Goodwin L."/>
            <person name="Pitluck S."/>
            <person name="Peters L."/>
            <person name="Mikhailova N."/>
            <person name="Held B."/>
            <person name="Kyrpides N."/>
            <person name="Mavromatis K."/>
            <person name="Ivanova N."/>
            <person name="Markowitz V."/>
            <person name="Cheng J.-F."/>
            <person name="Hugenholtz P."/>
            <person name="Woyke T."/>
            <person name="Wu D."/>
            <person name="Gronow S."/>
            <person name="Wellnitz S."/>
            <person name="Brambilla E."/>
            <person name="Klenk H.-P."/>
            <person name="Eisen J.A."/>
        </authorList>
    </citation>
    <scope>NUCLEOTIDE SEQUENCE [LARGE SCALE GENOMIC DNA]</scope>
    <source>
        <strain evidence="14 15">DSM 22815</strain>
    </source>
</reference>
<dbReference type="GO" id="GO:0005886">
    <property type="term" value="C:plasma membrane"/>
    <property type="evidence" value="ECO:0007669"/>
    <property type="project" value="UniProtKB-SubCell"/>
</dbReference>
<dbReference type="OrthoDB" id="9810952at2"/>
<dbReference type="Proteomes" id="UP000003806">
    <property type="component" value="Chromosome"/>
</dbReference>
<feature type="binding site" evidence="12">
    <location>
        <position position="318"/>
    </location>
    <ligand>
        <name>K(+)</name>
        <dbReference type="ChEBI" id="CHEBI:29103"/>
    </ligand>
</feature>
<dbReference type="PANTHER" id="PTHR32024">
    <property type="entry name" value="TRK SYSTEM POTASSIUM UPTAKE PROTEIN TRKG-RELATED"/>
    <property type="match status" value="1"/>
</dbReference>
<evidence type="ECO:0000256" key="7">
    <source>
        <dbReference type="ARBA" id="ARBA00022692"/>
    </source>
</evidence>
<dbReference type="HOGENOM" id="CLU_030708_0_2_0"/>
<gene>
    <name evidence="14" type="ORF">JonanDRAFT_1314</name>
</gene>
<feature type="transmembrane region" description="Helical" evidence="13">
    <location>
        <begin position="184"/>
        <end position="203"/>
    </location>
</feature>
<keyword evidence="15" id="KW-1185">Reference proteome</keyword>
<dbReference type="GO" id="GO:0015379">
    <property type="term" value="F:potassium:chloride symporter activity"/>
    <property type="evidence" value="ECO:0007669"/>
    <property type="project" value="InterPro"/>
</dbReference>
<dbReference type="STRING" id="885272.JonanDRAFT_1314"/>
<feature type="binding site" evidence="12">
    <location>
        <position position="222"/>
    </location>
    <ligand>
        <name>K(+)</name>
        <dbReference type="ChEBI" id="CHEBI:29103"/>
    </ligand>
</feature>
<keyword evidence="10" id="KW-0406">Ion transport</keyword>
<evidence type="ECO:0000256" key="13">
    <source>
        <dbReference type="SAM" id="Phobius"/>
    </source>
</evidence>
<evidence type="ECO:0000313" key="14">
    <source>
        <dbReference type="EMBL" id="EHM13678.1"/>
    </source>
</evidence>
<feature type="transmembrane region" description="Helical" evidence="13">
    <location>
        <begin position="276"/>
        <end position="297"/>
    </location>
</feature>
<feature type="transmembrane region" description="Helical" evidence="13">
    <location>
        <begin position="397"/>
        <end position="418"/>
    </location>
</feature>
<keyword evidence="3" id="KW-0813">Transport</keyword>
<feature type="binding site" evidence="12">
    <location>
        <position position="319"/>
    </location>
    <ligand>
        <name>K(+)</name>
        <dbReference type="ChEBI" id="CHEBI:29103"/>
    </ligand>
</feature>
<evidence type="ECO:0000256" key="11">
    <source>
        <dbReference type="ARBA" id="ARBA00023136"/>
    </source>
</evidence>